<protein>
    <submittedName>
        <fullName evidence="3">Uncharacterized protein</fullName>
    </submittedName>
</protein>
<accession>A0A444GAX9</accession>
<evidence type="ECO:0000256" key="2">
    <source>
        <dbReference type="ARBA" id="ARBA00022840"/>
    </source>
</evidence>
<evidence type="ECO:0000313" key="3">
    <source>
        <dbReference type="EMBL" id="RRT43970.1"/>
    </source>
</evidence>
<gene>
    <name evidence="3" type="ORF">B296_00056075</name>
</gene>
<dbReference type="GO" id="GO:0005741">
    <property type="term" value="C:mitochondrial outer membrane"/>
    <property type="evidence" value="ECO:0007669"/>
    <property type="project" value="TreeGrafter"/>
</dbReference>
<dbReference type="GO" id="GO:0005524">
    <property type="term" value="F:ATP binding"/>
    <property type="evidence" value="ECO:0007669"/>
    <property type="project" value="UniProtKB-KW"/>
</dbReference>
<reference evidence="3 4" key="1">
    <citation type="journal article" date="2014" name="Agronomy (Basel)">
        <title>A Draft Genome Sequence for Ensete ventricosum, the Drought-Tolerant Tree Against Hunger.</title>
        <authorList>
            <person name="Harrison J."/>
            <person name="Moore K.A."/>
            <person name="Paszkiewicz K."/>
            <person name="Jones T."/>
            <person name="Grant M."/>
            <person name="Ambacheew D."/>
            <person name="Muzemil S."/>
            <person name="Studholme D.J."/>
        </authorList>
    </citation>
    <scope>NUCLEOTIDE SEQUENCE [LARGE SCALE GENOMIC DNA]</scope>
</reference>
<keyword evidence="2" id="KW-0067">ATP-binding</keyword>
<proteinExistence type="predicted"/>
<dbReference type="InterPro" id="IPR041569">
    <property type="entry name" value="AAA_lid_3"/>
</dbReference>
<dbReference type="SUPFAM" id="SSF52540">
    <property type="entry name" value="P-loop containing nucleoside triphosphate hydrolases"/>
    <property type="match status" value="1"/>
</dbReference>
<evidence type="ECO:0000313" key="4">
    <source>
        <dbReference type="Proteomes" id="UP000287651"/>
    </source>
</evidence>
<dbReference type="PANTHER" id="PTHR45644:SF65">
    <property type="entry name" value="LON PROTEASE HOMOLOG, MITOCHONDRIAL-LIKE"/>
    <property type="match status" value="1"/>
</dbReference>
<dbReference type="AlphaFoldDB" id="A0A444GAX9"/>
<organism evidence="3 4">
    <name type="scientific">Ensete ventricosum</name>
    <name type="common">Abyssinian banana</name>
    <name type="synonym">Musa ensete</name>
    <dbReference type="NCBI Taxonomy" id="4639"/>
    <lineage>
        <taxon>Eukaryota</taxon>
        <taxon>Viridiplantae</taxon>
        <taxon>Streptophyta</taxon>
        <taxon>Embryophyta</taxon>
        <taxon>Tracheophyta</taxon>
        <taxon>Spermatophyta</taxon>
        <taxon>Magnoliopsida</taxon>
        <taxon>Liliopsida</taxon>
        <taxon>Zingiberales</taxon>
        <taxon>Musaceae</taxon>
        <taxon>Ensete</taxon>
    </lineage>
</organism>
<dbReference type="Proteomes" id="UP000287651">
    <property type="component" value="Unassembled WGS sequence"/>
</dbReference>
<evidence type="ECO:0000256" key="1">
    <source>
        <dbReference type="ARBA" id="ARBA00022741"/>
    </source>
</evidence>
<comment type="caution">
    <text evidence="3">The sequence shown here is derived from an EMBL/GenBank/DDBJ whole genome shotgun (WGS) entry which is preliminary data.</text>
</comment>
<name>A0A444GAX9_ENSVE</name>
<dbReference type="InterPro" id="IPR027417">
    <property type="entry name" value="P-loop_NTPase"/>
</dbReference>
<keyword evidence="1" id="KW-0547">Nucleotide-binding</keyword>
<dbReference type="InterPro" id="IPR051701">
    <property type="entry name" value="Mito_OM_Translocase_MSP1"/>
</dbReference>
<dbReference type="Gene3D" id="1.10.8.60">
    <property type="match status" value="1"/>
</dbReference>
<dbReference type="PANTHER" id="PTHR45644">
    <property type="entry name" value="AAA ATPASE, PUTATIVE (AFU_ORTHOLOGUE AFUA_2G12920)-RELATED-RELATED"/>
    <property type="match status" value="1"/>
</dbReference>
<sequence length="78" mass="8895">MVGLPSLGSRESILRKLLSKEKVEGLDYKELAAMTEGYSGSDLKNLCITAAYRPLRELIQRERSKELVSLYFLKVYIL</sequence>
<dbReference type="Pfam" id="PF17862">
    <property type="entry name" value="AAA_lid_3"/>
    <property type="match status" value="1"/>
</dbReference>
<dbReference type="EMBL" id="AMZH03016788">
    <property type="protein sequence ID" value="RRT43970.1"/>
    <property type="molecule type" value="Genomic_DNA"/>
</dbReference>